<dbReference type="RefSeq" id="WP_309805738.1">
    <property type="nucleotide sequence ID" value="NZ_JAVDRD010000007.1"/>
</dbReference>
<dbReference type="Pfam" id="PF00593">
    <property type="entry name" value="TonB_dep_Rec_b-barrel"/>
    <property type="match status" value="1"/>
</dbReference>
<sequence>MLQIHGNFRAHAAASLGAMALALVGTNAFAQAATEAAPTPAQASPAPGEIVVTAQRRSESSQKVAIALTAVGGDQLTQKAVLVQRDLQNVAPGLTITKAGLTESINIRGIGLSSGSPQVANGVATYVDGLFQPPIAQSFDLYDIQSIEVLRGPQGTLVGSNSTGGAIFINSKRPKLGDLGGDVTAEYGSYNNVRLNGAINVPVGDNLALRFATNQHWRDSYYTDLGPYKNQPDSLKEHDERLSALYQSGGFTAYWKGELAQKSTGGYAYQPIAGTQFAAGRQATPYELNYDTKTANFERAFTTALELKYQTPGGLVVRSVSGYQNKRVWNVYDLDGANLAQVAGPFGAQYEDQYVREKEYSQEINIISPDSKPLNFILGGYYQHNDIDVLLHYTGTAPFPIVVNPMNSKTTLGAFAQVNYRITEKLEIQAGARYSHYHVDGTGGVYLGGPPPSAFLTIPQTGTEADGRMTGKIALNYKPDADNMLYVFAARGYKPGGINPPGGMFNPETVWDFEAGWKSSFLDRHVRTQIGVFYNKYNNFQMDVISPASGQNGVVNLANATIKGFEGQLQAKLAGFGLDAGVSYVDSQLSSVTVINKWQPGAATAQLPACATGVTSNCFPYQFITSDAGPNLLSPKWTWNAGLDYTYSLGEGRSIVPRVNYSYIGSQWAYVTYLPQFDLINARHLVNASVTLNWDNFKVELYGTNLTKEYFVTGQSGLNEFRTAPREFGVRLGAKF</sequence>
<evidence type="ECO:0000313" key="16">
    <source>
        <dbReference type="EMBL" id="MDR6512072.1"/>
    </source>
</evidence>
<dbReference type="Proteomes" id="UP001184150">
    <property type="component" value="Unassembled WGS sequence"/>
</dbReference>
<evidence type="ECO:0000313" key="17">
    <source>
        <dbReference type="Proteomes" id="UP001184150"/>
    </source>
</evidence>
<gene>
    <name evidence="16" type="ORF">J2792_002955</name>
</gene>
<dbReference type="InterPro" id="IPR036942">
    <property type="entry name" value="Beta-barrel_TonB_sf"/>
</dbReference>
<keyword evidence="6" id="KW-0408">Iron</keyword>
<evidence type="ECO:0000259" key="15">
    <source>
        <dbReference type="Pfam" id="PF07715"/>
    </source>
</evidence>
<keyword evidence="4" id="KW-0410">Iron transport</keyword>
<keyword evidence="17" id="KW-1185">Reference proteome</keyword>
<evidence type="ECO:0000256" key="5">
    <source>
        <dbReference type="ARBA" id="ARBA00022692"/>
    </source>
</evidence>
<dbReference type="InterPro" id="IPR039426">
    <property type="entry name" value="TonB-dep_rcpt-like"/>
</dbReference>
<dbReference type="InterPro" id="IPR000531">
    <property type="entry name" value="Beta-barrel_TonB"/>
</dbReference>
<comment type="similarity">
    <text evidence="11 12">Belongs to the TonB-dependent receptor family.</text>
</comment>
<feature type="chain" id="PRO_5045449935" evidence="13">
    <location>
        <begin position="31"/>
        <end position="736"/>
    </location>
</feature>
<dbReference type="PANTHER" id="PTHR32552">
    <property type="entry name" value="FERRICHROME IRON RECEPTOR-RELATED"/>
    <property type="match status" value="1"/>
</dbReference>
<keyword evidence="9 11" id="KW-0472">Membrane</keyword>
<dbReference type="Gene3D" id="2.40.170.20">
    <property type="entry name" value="TonB-dependent receptor, beta-barrel domain"/>
    <property type="match status" value="1"/>
</dbReference>
<evidence type="ECO:0000256" key="3">
    <source>
        <dbReference type="ARBA" id="ARBA00022452"/>
    </source>
</evidence>
<keyword evidence="13" id="KW-0732">Signal</keyword>
<feature type="domain" description="TonB-dependent receptor-like beta-barrel" evidence="14">
    <location>
        <begin position="266"/>
        <end position="706"/>
    </location>
</feature>
<evidence type="ECO:0000256" key="10">
    <source>
        <dbReference type="ARBA" id="ARBA00023237"/>
    </source>
</evidence>
<keyword evidence="2 11" id="KW-0813">Transport</keyword>
<keyword evidence="3 11" id="KW-1134">Transmembrane beta strand</keyword>
<evidence type="ECO:0000256" key="1">
    <source>
        <dbReference type="ARBA" id="ARBA00004571"/>
    </source>
</evidence>
<evidence type="ECO:0000256" key="12">
    <source>
        <dbReference type="RuleBase" id="RU003357"/>
    </source>
</evidence>
<keyword evidence="8 12" id="KW-0798">TonB box</keyword>
<evidence type="ECO:0000256" key="11">
    <source>
        <dbReference type="PROSITE-ProRule" id="PRU01360"/>
    </source>
</evidence>
<accession>A0ABU1MPZ5</accession>
<evidence type="ECO:0000256" key="7">
    <source>
        <dbReference type="ARBA" id="ARBA00023065"/>
    </source>
</evidence>
<dbReference type="PROSITE" id="PS52016">
    <property type="entry name" value="TONB_DEPENDENT_REC_3"/>
    <property type="match status" value="1"/>
</dbReference>
<name>A0ABU1MPZ5_9SPHN</name>
<proteinExistence type="inferred from homology"/>
<keyword evidence="5 11" id="KW-0812">Transmembrane</keyword>
<dbReference type="EMBL" id="JAVDRD010000007">
    <property type="protein sequence ID" value="MDR6512072.1"/>
    <property type="molecule type" value="Genomic_DNA"/>
</dbReference>
<feature type="signal peptide" evidence="13">
    <location>
        <begin position="1"/>
        <end position="30"/>
    </location>
</feature>
<evidence type="ECO:0000256" key="4">
    <source>
        <dbReference type="ARBA" id="ARBA00022496"/>
    </source>
</evidence>
<evidence type="ECO:0000256" key="9">
    <source>
        <dbReference type="ARBA" id="ARBA00023136"/>
    </source>
</evidence>
<reference evidence="16 17" key="1">
    <citation type="submission" date="2023-07" db="EMBL/GenBank/DDBJ databases">
        <title>Sorghum-associated microbial communities from plants grown in Nebraska, USA.</title>
        <authorList>
            <person name="Schachtman D."/>
        </authorList>
    </citation>
    <scope>NUCLEOTIDE SEQUENCE [LARGE SCALE GENOMIC DNA]</scope>
    <source>
        <strain evidence="16 17">DS1027</strain>
    </source>
</reference>
<dbReference type="PANTHER" id="PTHR32552:SF81">
    <property type="entry name" value="TONB-DEPENDENT OUTER MEMBRANE RECEPTOR"/>
    <property type="match status" value="1"/>
</dbReference>
<dbReference type="Pfam" id="PF07715">
    <property type="entry name" value="Plug"/>
    <property type="match status" value="1"/>
</dbReference>
<keyword evidence="16" id="KW-0675">Receptor</keyword>
<evidence type="ECO:0000256" key="8">
    <source>
        <dbReference type="ARBA" id="ARBA00023077"/>
    </source>
</evidence>
<keyword evidence="10 11" id="KW-0998">Cell outer membrane</keyword>
<comment type="caution">
    <text evidence="16">The sequence shown here is derived from an EMBL/GenBank/DDBJ whole genome shotgun (WGS) entry which is preliminary data.</text>
</comment>
<dbReference type="InterPro" id="IPR012910">
    <property type="entry name" value="Plug_dom"/>
</dbReference>
<evidence type="ECO:0000259" key="14">
    <source>
        <dbReference type="Pfam" id="PF00593"/>
    </source>
</evidence>
<protein>
    <submittedName>
        <fullName evidence="16">Iron complex outermembrane receptor protein</fullName>
    </submittedName>
</protein>
<dbReference type="SUPFAM" id="SSF56935">
    <property type="entry name" value="Porins"/>
    <property type="match status" value="1"/>
</dbReference>
<evidence type="ECO:0000256" key="6">
    <source>
        <dbReference type="ARBA" id="ARBA00023004"/>
    </source>
</evidence>
<organism evidence="16 17">
    <name type="scientific">Novosphingobium capsulatum</name>
    <dbReference type="NCBI Taxonomy" id="13688"/>
    <lineage>
        <taxon>Bacteria</taxon>
        <taxon>Pseudomonadati</taxon>
        <taxon>Pseudomonadota</taxon>
        <taxon>Alphaproteobacteria</taxon>
        <taxon>Sphingomonadales</taxon>
        <taxon>Sphingomonadaceae</taxon>
        <taxon>Novosphingobium</taxon>
    </lineage>
</organism>
<comment type="subcellular location">
    <subcellularLocation>
        <location evidence="1 11">Cell outer membrane</location>
        <topology evidence="1 11">Multi-pass membrane protein</topology>
    </subcellularLocation>
</comment>
<evidence type="ECO:0000256" key="13">
    <source>
        <dbReference type="SAM" id="SignalP"/>
    </source>
</evidence>
<feature type="domain" description="TonB-dependent receptor plug" evidence="15">
    <location>
        <begin position="62"/>
        <end position="166"/>
    </location>
</feature>
<evidence type="ECO:0000256" key="2">
    <source>
        <dbReference type="ARBA" id="ARBA00022448"/>
    </source>
</evidence>
<keyword evidence="7" id="KW-0406">Ion transport</keyword>